<dbReference type="InterPro" id="IPR011256">
    <property type="entry name" value="Reg_factor_effector_dom_sf"/>
</dbReference>
<reference evidence="2 3" key="1">
    <citation type="submission" date="2020-04" db="EMBL/GenBank/DDBJ databases">
        <title>Flammeovirgaceae bacterium KN852 isolated from deep sea.</title>
        <authorList>
            <person name="Zhang D.-C."/>
        </authorList>
    </citation>
    <scope>NUCLEOTIDE SEQUENCE [LARGE SCALE GENOMIC DNA]</scope>
    <source>
        <strain evidence="2 3">KN852</strain>
    </source>
</reference>
<name>A0A848J028_9BACT</name>
<sequence length="209" mass="24579">MEKHEWRKSEKQFYLPKTKPEIIDVPAFKFITISGQGSPENQSFSDRISTLYPIAYAIKMTLKKLSDKPGNYLDYTVYPLEGIWDLNDEAKNNFDGTINKEDFVYKLMIRQPDFISEAFFLEMVELSKKKNPSELYDKVKFESITDGKCVQMLHIGSFDNEPTSFKIMEEFTIENNLARKSKVHREIYLSDFRKVPTEKLKTLLRFRVS</sequence>
<evidence type="ECO:0000313" key="2">
    <source>
        <dbReference type="EMBL" id="NMM47609.1"/>
    </source>
</evidence>
<dbReference type="PIRSF" id="PIRSF031644">
    <property type="entry name" value="UCP031644"/>
    <property type="match status" value="1"/>
</dbReference>
<comment type="caution">
    <text evidence="2">The sequence shown here is derived from an EMBL/GenBank/DDBJ whole genome shotgun (WGS) entry which is preliminary data.</text>
</comment>
<accession>A0A848J028</accession>
<evidence type="ECO:0000313" key="3">
    <source>
        <dbReference type="Proteomes" id="UP000559010"/>
    </source>
</evidence>
<feature type="domain" description="GyrI-like small molecule binding" evidence="1">
    <location>
        <begin position="19"/>
        <end position="208"/>
    </location>
</feature>
<dbReference type="Gene3D" id="3.20.80.10">
    <property type="entry name" value="Regulatory factor, effector binding domain"/>
    <property type="match status" value="1"/>
</dbReference>
<gene>
    <name evidence="2" type="ORF">HH304_04295</name>
</gene>
<dbReference type="RefSeq" id="WP_169678229.1">
    <property type="nucleotide sequence ID" value="NZ_JABBNU010000002.1"/>
</dbReference>
<dbReference type="Proteomes" id="UP000559010">
    <property type="component" value="Unassembled WGS sequence"/>
</dbReference>
<dbReference type="InterPro" id="IPR008319">
    <property type="entry name" value="GyrI-like_CCH_Lin2189-like"/>
</dbReference>
<protein>
    <recommendedName>
        <fullName evidence="1">GyrI-like small molecule binding domain-containing protein</fullName>
    </recommendedName>
</protein>
<proteinExistence type="predicted"/>
<dbReference type="SUPFAM" id="SSF55136">
    <property type="entry name" value="Probable bacterial effector-binding domain"/>
    <property type="match status" value="1"/>
</dbReference>
<dbReference type="EMBL" id="JABBNU010000002">
    <property type="protein sequence ID" value="NMM47609.1"/>
    <property type="molecule type" value="Genomic_DNA"/>
</dbReference>
<organism evidence="2 3">
    <name type="scientific">Marinigracilibium pacificum</name>
    <dbReference type="NCBI Taxonomy" id="2729599"/>
    <lineage>
        <taxon>Bacteria</taxon>
        <taxon>Pseudomonadati</taxon>
        <taxon>Bacteroidota</taxon>
        <taxon>Cytophagia</taxon>
        <taxon>Cytophagales</taxon>
        <taxon>Flammeovirgaceae</taxon>
        <taxon>Marinigracilibium</taxon>
    </lineage>
</organism>
<dbReference type="AlphaFoldDB" id="A0A848J028"/>
<dbReference type="Pfam" id="PF06445">
    <property type="entry name" value="GyrI-like"/>
    <property type="match status" value="1"/>
</dbReference>
<evidence type="ECO:0000259" key="1">
    <source>
        <dbReference type="Pfam" id="PF06445"/>
    </source>
</evidence>
<dbReference type="InterPro" id="IPR029442">
    <property type="entry name" value="GyrI-like"/>
</dbReference>
<keyword evidence="3" id="KW-1185">Reference proteome</keyword>